<sequence>MNLFRTRGIAATASLCVATTAMLSLLGVEPAHAMSPTQPTEAALGFNVFVLGNAALTSNETEGPVALGGNLTIGGNYQVAGNDVGTFTVGTDARPSALVVGGQVNLAGSDAASRLSVLSDGYVKVGDLTGVDVRDTDDNNTPNVDTRIVRDGALYNSTPRVDLTIAQPVGSVGPASPINFATAFTEFRSDSSTLSRCIENVTLTDAGNTPLPEDFPAGTQAYLTLDDDVTNVLNLTAGQLNNLASLTFRNQPTEDRPLLVNVDTTAVMNNFAWTVANQAGLSDDANPYILWNFPTALNILMQPNSATLEGTLYAPNATLTDRSSNNIEGQVIVSGLVHGDARNNGGEMHPFPFEGILSCSGPVTPTFFTRASPAVTLGGTVFDTATLDEAASPTGTITFRLYGPDNPTCVGDPVFNYTVEVDHGNGEYPSPTFTPTAAGTYRWTAEYSGDDHNNELISPCNAENESVVVNPRATTTLATQASPTVPVGGTVTDTATLSGGQNPTGTITFRLYGPNDANCTGTPVFSDDVAVDNGNAAYTSEATTPVQSGLYRWTAVYSGDANNLGATSSCNAANETVLITPQGSLSLVTDASDDITIGGTVTDTATLNGGQNPTGIITFRLYGPGDATCTGMPVFTDEVVVVSGTRTYTTDPYEPLAPGTYRWTAGYGGDTNNDPAASPCNAANESVVVNPRGGPSIVTNASDDITLGGTVTDTAGLTGGQNPTGTITFELFGPDNETCTGRPVFTDEVDLVPGTTRYTSAAFEPTAPGTYRWVATYSGDANNDEAVSPCNAENESVVVRPVAGPSLVTRASDDVKLGGEVFDRASLTGAQSETGTITFQLYGPGDRRCERRPVFTSTVDVSGDGRYRSESFRPERPGTYQWVATYTGENGETASTECGDRDEQVEVKKKYYGGHPRP</sequence>
<dbReference type="AlphaFoldDB" id="A0A8J3JUQ9"/>
<keyword evidence="1" id="KW-0732">Signal</keyword>
<gene>
    <name evidence="3" type="ORF">Cba03nite_67620</name>
</gene>
<dbReference type="Pfam" id="PF20597">
    <property type="entry name" value="pAdhesive_15"/>
    <property type="match status" value="1"/>
</dbReference>
<reference evidence="3 4" key="1">
    <citation type="submission" date="2021-01" db="EMBL/GenBank/DDBJ databases">
        <title>Whole genome shotgun sequence of Catellatospora bangladeshensis NBRC 107357.</title>
        <authorList>
            <person name="Komaki H."/>
            <person name="Tamura T."/>
        </authorList>
    </citation>
    <scope>NUCLEOTIDE SEQUENCE [LARGE SCALE GENOMIC DNA]</scope>
    <source>
        <strain evidence="3 4">NBRC 107357</strain>
    </source>
</reference>
<evidence type="ECO:0000259" key="2">
    <source>
        <dbReference type="Pfam" id="PF20597"/>
    </source>
</evidence>
<dbReference type="InterPro" id="IPR026588">
    <property type="entry name" value="Choice_anch_A"/>
</dbReference>
<organism evidence="3 4">
    <name type="scientific">Catellatospora bangladeshensis</name>
    <dbReference type="NCBI Taxonomy" id="310355"/>
    <lineage>
        <taxon>Bacteria</taxon>
        <taxon>Bacillati</taxon>
        <taxon>Actinomycetota</taxon>
        <taxon>Actinomycetes</taxon>
        <taxon>Micromonosporales</taxon>
        <taxon>Micromonosporaceae</taxon>
        <taxon>Catellatospora</taxon>
    </lineage>
</organism>
<dbReference type="Gene3D" id="2.60.40.10">
    <property type="entry name" value="Immunoglobulins"/>
    <property type="match status" value="4"/>
</dbReference>
<feature type="signal peptide" evidence="1">
    <location>
        <begin position="1"/>
        <end position="33"/>
    </location>
</feature>
<accession>A0A8J3JUQ9</accession>
<evidence type="ECO:0000313" key="3">
    <source>
        <dbReference type="EMBL" id="GIF85413.1"/>
    </source>
</evidence>
<proteinExistence type="predicted"/>
<evidence type="ECO:0000313" key="4">
    <source>
        <dbReference type="Proteomes" id="UP000601223"/>
    </source>
</evidence>
<comment type="caution">
    <text evidence="3">The sequence shown here is derived from an EMBL/GenBank/DDBJ whole genome shotgun (WGS) entry which is preliminary data.</text>
</comment>
<dbReference type="GO" id="GO:0005975">
    <property type="term" value="P:carbohydrate metabolic process"/>
    <property type="evidence" value="ECO:0007669"/>
    <property type="project" value="UniProtKB-ARBA"/>
</dbReference>
<name>A0A8J3JUQ9_9ACTN</name>
<dbReference type="EMBL" id="BONF01000047">
    <property type="protein sequence ID" value="GIF85413.1"/>
    <property type="molecule type" value="Genomic_DNA"/>
</dbReference>
<protein>
    <recommendedName>
        <fullName evidence="2">Choice-of-anchor A domain-containing protein</fullName>
    </recommendedName>
</protein>
<feature type="domain" description="Choice-of-anchor A" evidence="2">
    <location>
        <begin position="39"/>
        <end position="349"/>
    </location>
</feature>
<feature type="chain" id="PRO_5035217428" description="Choice-of-anchor A domain-containing protein" evidence="1">
    <location>
        <begin position="34"/>
        <end position="918"/>
    </location>
</feature>
<evidence type="ECO:0000256" key="1">
    <source>
        <dbReference type="SAM" id="SignalP"/>
    </source>
</evidence>
<keyword evidence="4" id="KW-1185">Reference proteome</keyword>
<dbReference type="InterPro" id="IPR013783">
    <property type="entry name" value="Ig-like_fold"/>
</dbReference>
<dbReference type="Proteomes" id="UP000601223">
    <property type="component" value="Unassembled WGS sequence"/>
</dbReference>
<dbReference type="NCBIfam" id="TIGR04215">
    <property type="entry name" value="choice_anch_A"/>
    <property type="match status" value="1"/>
</dbReference>